<dbReference type="eggNOG" id="ENOG502SI38">
    <property type="taxonomic scope" value="Eukaryota"/>
</dbReference>
<dbReference type="InterPro" id="IPR001229">
    <property type="entry name" value="Jacalin-like_lectin_dom"/>
</dbReference>
<dbReference type="InterPro" id="IPR036404">
    <property type="entry name" value="Jacalin-like_lectin_dom_sf"/>
</dbReference>
<evidence type="ECO:0000313" key="2">
    <source>
        <dbReference type="EMBL" id="KDN63844.1"/>
    </source>
</evidence>
<comment type="caution">
    <text evidence="2">The sequence shown here is derived from an EMBL/GenBank/DDBJ whole genome shotgun (WGS) entry which is preliminary data.</text>
</comment>
<evidence type="ECO:0000313" key="3">
    <source>
        <dbReference type="Proteomes" id="UP000027238"/>
    </source>
</evidence>
<sequence>MPSHRDYRESAMPAAQFMISRLARNDPTVPHKVSSYALTSYEDMGFKFYEIYRGAPEGSATRFNDAVTLSGLESIRVTSIYGRGGARVDSLGVKLEGDESPPEHGGSGGSFQKLDLSEGEYWVEAQLCNARKKGKNRIGYFRAKTSKGRTIEIGAQTGACQTFNAEHGRSFVGMYGESGDEVDSIGLIEYWIAE</sequence>
<protein>
    <submittedName>
        <fullName evidence="2">Putative cutinase-2</fullName>
    </submittedName>
</protein>
<dbReference type="EMBL" id="JMSE01001191">
    <property type="protein sequence ID" value="KDN63844.1"/>
    <property type="molecule type" value="Genomic_DNA"/>
</dbReference>
<keyword evidence="3" id="KW-1185">Reference proteome</keyword>
<accession>A0A066X843</accession>
<dbReference type="STRING" id="1173701.A0A066X843"/>
<organism evidence="2 3">
    <name type="scientific">Colletotrichum sublineola</name>
    <name type="common">Sorghum anthracnose fungus</name>
    <dbReference type="NCBI Taxonomy" id="1173701"/>
    <lineage>
        <taxon>Eukaryota</taxon>
        <taxon>Fungi</taxon>
        <taxon>Dikarya</taxon>
        <taxon>Ascomycota</taxon>
        <taxon>Pezizomycotina</taxon>
        <taxon>Sordariomycetes</taxon>
        <taxon>Hypocreomycetidae</taxon>
        <taxon>Glomerellales</taxon>
        <taxon>Glomerellaceae</taxon>
        <taxon>Colletotrichum</taxon>
        <taxon>Colletotrichum graminicola species complex</taxon>
    </lineage>
</organism>
<dbReference type="HOGENOM" id="CLU_1402340_0_0_1"/>
<dbReference type="Gene3D" id="2.100.10.30">
    <property type="entry name" value="Jacalin-like lectin domain"/>
    <property type="match status" value="1"/>
</dbReference>
<dbReference type="Proteomes" id="UP000027238">
    <property type="component" value="Unassembled WGS sequence"/>
</dbReference>
<dbReference type="SMART" id="SM00915">
    <property type="entry name" value="Jacalin"/>
    <property type="match status" value="1"/>
</dbReference>
<name>A0A066X843_COLSU</name>
<feature type="domain" description="Jacalin-type lectin" evidence="1">
    <location>
        <begin position="60"/>
        <end position="191"/>
    </location>
</feature>
<dbReference type="Pfam" id="PF01419">
    <property type="entry name" value="Jacalin"/>
    <property type="match status" value="1"/>
</dbReference>
<dbReference type="SUPFAM" id="SSF51101">
    <property type="entry name" value="Mannose-binding lectins"/>
    <property type="match status" value="1"/>
</dbReference>
<dbReference type="OrthoDB" id="3225429at2759"/>
<proteinExistence type="predicted"/>
<gene>
    <name evidence="2" type="ORF">CSUB01_04364</name>
</gene>
<evidence type="ECO:0000259" key="1">
    <source>
        <dbReference type="SMART" id="SM00915"/>
    </source>
</evidence>
<dbReference type="AlphaFoldDB" id="A0A066X843"/>
<reference evidence="3" key="1">
    <citation type="journal article" date="2014" name="Genome Announc.">
        <title>Draft genome sequence of Colletotrichum sublineola, a destructive pathogen of cultivated sorghum.</title>
        <authorList>
            <person name="Baroncelli R."/>
            <person name="Sanz-Martin J.M."/>
            <person name="Rech G.E."/>
            <person name="Sukno S.A."/>
            <person name="Thon M.R."/>
        </authorList>
    </citation>
    <scope>NUCLEOTIDE SEQUENCE [LARGE SCALE GENOMIC DNA]</scope>
    <source>
        <strain evidence="3">TX430BB</strain>
    </source>
</reference>